<dbReference type="EMBL" id="JARBJD010000020">
    <property type="protein sequence ID" value="KAK2960867.1"/>
    <property type="molecule type" value="Genomic_DNA"/>
</dbReference>
<keyword evidence="2" id="KW-0812">Transmembrane</keyword>
<evidence type="ECO:0008006" key="5">
    <source>
        <dbReference type="Google" id="ProtNLM"/>
    </source>
</evidence>
<sequence>MPSPSLKSNIDATVYNFRASSSSSTKAFSIVPAQQAISYADAMETVAFDCRFDFEADHVNASRGVVYFPNAAAITSVSLVATPSPTSFWLKVVGENFEAGDRFRMSIVESAESNAAFVFEVIVEMSGSEDGQSAPFEVGRPSTLAFGRNYSVANHTLVSQEEFLVLTSETFTTPSKPAQMEIFVDGKTGVDGAGCGGVSAPCRTLDKALSHVESTVIETVKVSVANVVTLSTSHILPADIVMVVDQNGETGSIWVPSDASTASPLPTTSNSESVDEMGVCEWETGLVKVSGESIVVIGSNLSRIHQGVFFMANSTLTLLNSHLLSNWAGLDKFPSLERNVRCVKEGRIDVVSDEDANKQASLRWISSDGCSVVIGKEESKSPFVMPTLNVRSSGGEQKRIGDAVKVRIVGEQLIPCAHVETCTDTLIVLNVTLDEISLEASNEWEGRLIFGSSLVTESFVVKQSVREVRIVALLIVIIVIIVIVWRRRQNKKEEGQEMADADRVEMDKKMVVAVTIRRTIPAHCPSFILNSTSPAPPFECNRFINEQRTSLMKYQEQDQRHDEHAEKPADMNE</sequence>
<keyword evidence="2" id="KW-1133">Transmembrane helix</keyword>
<organism evidence="3 4">
    <name type="scientific">Blattamonas nauphoetae</name>
    <dbReference type="NCBI Taxonomy" id="2049346"/>
    <lineage>
        <taxon>Eukaryota</taxon>
        <taxon>Metamonada</taxon>
        <taxon>Preaxostyla</taxon>
        <taxon>Oxymonadida</taxon>
        <taxon>Blattamonas</taxon>
    </lineage>
</organism>
<reference evidence="3 4" key="1">
    <citation type="journal article" date="2022" name="bioRxiv">
        <title>Genomics of Preaxostyla Flagellates Illuminates Evolutionary Transitions and the Path Towards Mitochondrial Loss.</title>
        <authorList>
            <person name="Novak L.V.F."/>
            <person name="Treitli S.C."/>
            <person name="Pyrih J."/>
            <person name="Halakuc P."/>
            <person name="Pipaliya S.V."/>
            <person name="Vacek V."/>
            <person name="Brzon O."/>
            <person name="Soukal P."/>
            <person name="Eme L."/>
            <person name="Dacks J.B."/>
            <person name="Karnkowska A."/>
            <person name="Elias M."/>
            <person name="Hampl V."/>
        </authorList>
    </citation>
    <scope>NUCLEOTIDE SEQUENCE [LARGE SCALE GENOMIC DNA]</scope>
    <source>
        <strain evidence="3">NAU3</strain>
        <tissue evidence="3">Gut</tissue>
    </source>
</reference>
<keyword evidence="2" id="KW-0472">Membrane</keyword>
<evidence type="ECO:0000256" key="2">
    <source>
        <dbReference type="SAM" id="Phobius"/>
    </source>
</evidence>
<feature type="region of interest" description="Disordered" evidence="1">
    <location>
        <begin position="554"/>
        <end position="573"/>
    </location>
</feature>
<feature type="transmembrane region" description="Helical" evidence="2">
    <location>
        <begin position="468"/>
        <end position="485"/>
    </location>
</feature>
<accession>A0ABQ9YAS1</accession>
<feature type="compositionally biased region" description="Polar residues" evidence="1">
    <location>
        <begin position="258"/>
        <end position="272"/>
    </location>
</feature>
<proteinExistence type="predicted"/>
<dbReference type="Proteomes" id="UP001281761">
    <property type="component" value="Unassembled WGS sequence"/>
</dbReference>
<feature type="compositionally biased region" description="Basic and acidic residues" evidence="1">
    <location>
        <begin position="555"/>
        <end position="573"/>
    </location>
</feature>
<evidence type="ECO:0000313" key="3">
    <source>
        <dbReference type="EMBL" id="KAK2960867.1"/>
    </source>
</evidence>
<gene>
    <name evidence="3" type="ORF">BLNAU_4264</name>
</gene>
<evidence type="ECO:0000256" key="1">
    <source>
        <dbReference type="SAM" id="MobiDB-lite"/>
    </source>
</evidence>
<comment type="caution">
    <text evidence="3">The sequence shown here is derived from an EMBL/GenBank/DDBJ whole genome shotgun (WGS) entry which is preliminary data.</text>
</comment>
<protein>
    <recommendedName>
        <fullName evidence="5">Transmembrane protein family 132 middle domain-containing protein</fullName>
    </recommendedName>
</protein>
<keyword evidence="4" id="KW-1185">Reference proteome</keyword>
<evidence type="ECO:0000313" key="4">
    <source>
        <dbReference type="Proteomes" id="UP001281761"/>
    </source>
</evidence>
<name>A0ABQ9YAS1_9EUKA</name>
<feature type="region of interest" description="Disordered" evidence="1">
    <location>
        <begin position="255"/>
        <end position="274"/>
    </location>
</feature>